<proteinExistence type="predicted"/>
<evidence type="ECO:0008006" key="4">
    <source>
        <dbReference type="Google" id="ProtNLM"/>
    </source>
</evidence>
<dbReference type="KEGG" id="ckp:ckrop_1639"/>
<protein>
    <recommendedName>
        <fullName evidence="4">Hydroxyacid dehydrogenase</fullName>
    </recommendedName>
</protein>
<evidence type="ECO:0000313" key="2">
    <source>
        <dbReference type="EMBL" id="ACR18365.1"/>
    </source>
</evidence>
<name>C4LKL0_CORK4</name>
<dbReference type="HOGENOM" id="CLU_048266_0_0_11"/>
<evidence type="ECO:0000256" key="1">
    <source>
        <dbReference type="SAM" id="MobiDB-lite"/>
    </source>
</evidence>
<sequence length="352" mass="41252">MTTPDIHHDNLGEFIIYTTDDGTTEVQLRLIDNTVWMTQTQMAELFDVSRSSISEHLKHLFNENELNRVEVVRKFRKDAGRTLDHYNLDAIMAVGFRIRGPRGIQFRRWATEVLTEYLIKGFVLNDDKLKDPLGADYFDELLARIRDIRSSEARLYLELRNIISLADDYDPNSQRTHQLFATIQDKLHYAITGNTSSEIIATRCDPQADNLGLTSWKGDIVRKGDIRTAKNYLTNNELNRLNLLVSGFLNYAEDQAQRRKVVHMNDWIKKADQFIEFNDYEPLKDHGRITRDKANELAQQRYEIFNQGRKQLEDDKAERELVETLRKADRELLAQRKRLSPRHKSDRDEISR</sequence>
<dbReference type="PANTHER" id="PTHR35810">
    <property type="entry name" value="CYTOPLASMIC PROTEIN-RELATED"/>
    <property type="match status" value="1"/>
</dbReference>
<accession>C4LKL0</accession>
<dbReference type="STRING" id="645127.ckrop_1639"/>
<dbReference type="InterPro" id="IPR011204">
    <property type="entry name" value="Virulence_RhuM-like"/>
</dbReference>
<organism evidence="2 3">
    <name type="scientific">Corynebacterium kroppenstedtii (strain DSM 44385 / JCM 11950 / CIP 105744 / CCUG 35717)</name>
    <dbReference type="NCBI Taxonomy" id="645127"/>
    <lineage>
        <taxon>Bacteria</taxon>
        <taxon>Bacillati</taxon>
        <taxon>Actinomycetota</taxon>
        <taxon>Actinomycetes</taxon>
        <taxon>Mycobacteriales</taxon>
        <taxon>Corynebacteriaceae</taxon>
        <taxon>Corynebacterium</taxon>
    </lineage>
</organism>
<dbReference type="EMBL" id="CP001620">
    <property type="protein sequence ID" value="ACR18365.1"/>
    <property type="molecule type" value="Genomic_DNA"/>
</dbReference>
<gene>
    <name evidence="2" type="ordered locus">ckrop_1639</name>
</gene>
<feature type="compositionally biased region" description="Basic and acidic residues" evidence="1">
    <location>
        <begin position="343"/>
        <end position="352"/>
    </location>
</feature>
<dbReference type="RefSeq" id="WP_012732252.1">
    <property type="nucleotide sequence ID" value="NC_012704.1"/>
</dbReference>
<dbReference type="PIRSF" id="PIRSF015268">
    <property type="entry name" value="Virulence_RhuM"/>
    <property type="match status" value="1"/>
</dbReference>
<evidence type="ECO:0000313" key="3">
    <source>
        <dbReference type="Proteomes" id="UP000001473"/>
    </source>
</evidence>
<feature type="region of interest" description="Disordered" evidence="1">
    <location>
        <begin position="333"/>
        <end position="352"/>
    </location>
</feature>
<dbReference type="Pfam" id="PF13310">
    <property type="entry name" value="Virulence_RhuM"/>
    <property type="match status" value="1"/>
</dbReference>
<reference evidence="2 3" key="1">
    <citation type="journal article" date="2008" name="J. Biotechnol.">
        <title>Ultrafast pyrosequencing of Corynebacterium kroppenstedtii DSM44385 revealed insights into the physiology of a lipophilic corynebacterium that lacks mycolic acids.</title>
        <authorList>
            <person name="Tauch A."/>
            <person name="Schneider J."/>
            <person name="Szczepanowski R."/>
            <person name="Tilker A."/>
            <person name="Viehoever P."/>
            <person name="Gartemann K.-H."/>
            <person name="Arnold W."/>
            <person name="Blom J."/>
            <person name="Brinkrolf K."/>
            <person name="Brune I."/>
            <person name="Goetker S."/>
            <person name="Weisshaar B."/>
            <person name="Goesmann A."/>
            <person name="Droege M."/>
            <person name="Puehler A."/>
        </authorList>
    </citation>
    <scope>NUCLEOTIDE SEQUENCE [LARGE SCALE GENOMIC DNA]</scope>
    <source>
        <strain evidence="3">DSM 44385 / JCM 11950 / CIP 105744 / CCUG 35717</strain>
    </source>
</reference>
<keyword evidence="3" id="KW-1185">Reference proteome</keyword>
<dbReference type="AlphaFoldDB" id="C4LKL0"/>
<dbReference type="PANTHER" id="PTHR35810:SF1">
    <property type="entry name" value="CYTOPLASMIC PROTEIN"/>
    <property type="match status" value="1"/>
</dbReference>
<dbReference type="eggNOG" id="COG3943">
    <property type="taxonomic scope" value="Bacteria"/>
</dbReference>
<dbReference type="Proteomes" id="UP000001473">
    <property type="component" value="Chromosome"/>
</dbReference>